<sequence length="43" mass="4762">MGGGEQSKYELGGMGDLIRTGLSQKTRVSPRARDVEDDRQYGF</sequence>
<organism evidence="2 3">
    <name type="scientific">Peronospora matthiolae</name>
    <dbReference type="NCBI Taxonomy" id="2874970"/>
    <lineage>
        <taxon>Eukaryota</taxon>
        <taxon>Sar</taxon>
        <taxon>Stramenopiles</taxon>
        <taxon>Oomycota</taxon>
        <taxon>Peronosporomycetes</taxon>
        <taxon>Peronosporales</taxon>
        <taxon>Peronosporaceae</taxon>
        <taxon>Peronospora</taxon>
    </lineage>
</organism>
<feature type="compositionally biased region" description="Basic and acidic residues" evidence="1">
    <location>
        <begin position="31"/>
        <end position="43"/>
    </location>
</feature>
<evidence type="ECO:0000313" key="2">
    <source>
        <dbReference type="EMBL" id="CAK7905148.1"/>
    </source>
</evidence>
<name>A0AAV1T5Y5_9STRA</name>
<proteinExistence type="predicted"/>
<protein>
    <submittedName>
        <fullName evidence="2">Uncharacterized protein</fullName>
    </submittedName>
</protein>
<feature type="region of interest" description="Disordered" evidence="1">
    <location>
        <begin position="1"/>
        <end position="43"/>
    </location>
</feature>
<gene>
    <name evidence="2" type="ORF">PM001_LOCUS3049</name>
</gene>
<accession>A0AAV1T5Y5</accession>
<reference evidence="2" key="1">
    <citation type="submission" date="2024-01" db="EMBL/GenBank/DDBJ databases">
        <authorList>
            <person name="Webb A."/>
        </authorList>
    </citation>
    <scope>NUCLEOTIDE SEQUENCE</scope>
    <source>
        <strain evidence="2">Pm1</strain>
    </source>
</reference>
<evidence type="ECO:0000256" key="1">
    <source>
        <dbReference type="SAM" id="MobiDB-lite"/>
    </source>
</evidence>
<dbReference type="Proteomes" id="UP001162060">
    <property type="component" value="Unassembled WGS sequence"/>
</dbReference>
<comment type="caution">
    <text evidence="2">The sequence shown here is derived from an EMBL/GenBank/DDBJ whole genome shotgun (WGS) entry which is preliminary data.</text>
</comment>
<dbReference type="AlphaFoldDB" id="A0AAV1T5Y5"/>
<evidence type="ECO:0000313" key="3">
    <source>
        <dbReference type="Proteomes" id="UP001162060"/>
    </source>
</evidence>
<dbReference type="EMBL" id="CAKLBY020000029">
    <property type="protein sequence ID" value="CAK7905148.1"/>
    <property type="molecule type" value="Genomic_DNA"/>
</dbReference>